<proteinExistence type="predicted"/>
<dbReference type="RefSeq" id="WP_175590040.1">
    <property type="nucleotide sequence ID" value="NZ_JABWGN010000005.1"/>
</dbReference>
<evidence type="ECO:0000313" key="3">
    <source>
        <dbReference type="Proteomes" id="UP000586042"/>
    </source>
</evidence>
<dbReference type="Proteomes" id="UP000586042">
    <property type="component" value="Unassembled WGS sequence"/>
</dbReference>
<keyword evidence="3" id="KW-1185">Reference proteome</keyword>
<name>A0A7Y6M3K6_9ACTN</name>
<dbReference type="EMBL" id="JABWGN010000005">
    <property type="protein sequence ID" value="NUW32596.1"/>
    <property type="molecule type" value="Genomic_DNA"/>
</dbReference>
<reference evidence="2 3" key="1">
    <citation type="submission" date="2020-06" db="EMBL/GenBank/DDBJ databases">
        <title>Nonomuraea sp. SMC257, a novel actinomycete isolated from soil.</title>
        <authorList>
            <person name="Chanama M."/>
        </authorList>
    </citation>
    <scope>NUCLEOTIDE SEQUENCE [LARGE SCALE GENOMIC DNA]</scope>
    <source>
        <strain evidence="2 3">SMC257</strain>
    </source>
</reference>
<gene>
    <name evidence="2" type="ORF">HTZ77_14305</name>
</gene>
<dbReference type="InterPro" id="IPR001375">
    <property type="entry name" value="Peptidase_S9_cat"/>
</dbReference>
<dbReference type="Pfam" id="PF00326">
    <property type="entry name" value="Peptidase_S9"/>
    <property type="match status" value="1"/>
</dbReference>
<evidence type="ECO:0000259" key="1">
    <source>
        <dbReference type="Pfam" id="PF00326"/>
    </source>
</evidence>
<dbReference type="SUPFAM" id="SSF53474">
    <property type="entry name" value="alpha/beta-Hydrolases"/>
    <property type="match status" value="1"/>
</dbReference>
<sequence>MKRLGRVLAWVVAVLLMLSVAGVGAAGWYYSGLVIEPSHGSSYPVEVVAYTGDLVTLRGGDDTAAPGTYGLTWDGGNATLGAVVSTGGGNVARRVEKVRRGTLRPGVHAYLDRWMWGHEDPGTALGLPYRKVSVPGELGDLPAWRTEGSSTTWVIAVHGRNANASEALRFVPLFHSLGMPVLGISYRNDEGAPAGDGLFHLGATEWRDVTAAVSYARGQGATGVLLHGFSMGGGIVPMTVRRMPGEPVKGLILDSPVLDWNAPIDLGADQRGVPRWLASVGKFVVERRTGASLDDLDHVRHAREFRVPVLLFVDDADASVPVGPALRFAAARPDLVTLVRTRGGGHVGSWNTDPGRYERALRDFATRVTR</sequence>
<feature type="domain" description="Peptidase S9 prolyl oligopeptidase catalytic" evidence="1">
    <location>
        <begin position="199"/>
        <end position="346"/>
    </location>
</feature>
<dbReference type="AlphaFoldDB" id="A0A7Y6M3K6"/>
<dbReference type="GO" id="GO:0008236">
    <property type="term" value="F:serine-type peptidase activity"/>
    <property type="evidence" value="ECO:0007669"/>
    <property type="project" value="InterPro"/>
</dbReference>
<dbReference type="InterPro" id="IPR029058">
    <property type="entry name" value="AB_hydrolase_fold"/>
</dbReference>
<comment type="caution">
    <text evidence="2">The sequence shown here is derived from an EMBL/GenBank/DDBJ whole genome shotgun (WGS) entry which is preliminary data.</text>
</comment>
<accession>A0A7Y6M3K6</accession>
<dbReference type="GO" id="GO:0006508">
    <property type="term" value="P:proteolysis"/>
    <property type="evidence" value="ECO:0007669"/>
    <property type="project" value="InterPro"/>
</dbReference>
<organism evidence="2 3">
    <name type="scientific">Nonomuraea montanisoli</name>
    <dbReference type="NCBI Taxonomy" id="2741721"/>
    <lineage>
        <taxon>Bacteria</taxon>
        <taxon>Bacillati</taxon>
        <taxon>Actinomycetota</taxon>
        <taxon>Actinomycetes</taxon>
        <taxon>Streptosporangiales</taxon>
        <taxon>Streptosporangiaceae</taxon>
        <taxon>Nonomuraea</taxon>
    </lineage>
</organism>
<dbReference type="Gene3D" id="3.40.50.1820">
    <property type="entry name" value="alpha/beta hydrolase"/>
    <property type="match status" value="1"/>
</dbReference>
<evidence type="ECO:0000313" key="2">
    <source>
        <dbReference type="EMBL" id="NUW32596.1"/>
    </source>
</evidence>
<protein>
    <submittedName>
        <fullName evidence="2">Prolyl oligopeptidase family serine peptidase</fullName>
    </submittedName>
</protein>